<accession>A0A6J6C873</accession>
<evidence type="ECO:0000313" key="1">
    <source>
        <dbReference type="EMBL" id="CAB4546438.1"/>
    </source>
</evidence>
<dbReference type="EMBL" id="CAEZSP010000042">
    <property type="protein sequence ID" value="CAB4546438.1"/>
    <property type="molecule type" value="Genomic_DNA"/>
</dbReference>
<sequence length="513" mass="55880">MKPRFYPLSLVAALILVMVPAPAHGSTTGNATVVDWTCIDNSYLPGGVSVVGKSYLIDTERYKNAAVARLEIKTSQSTISGKTKIIFESVKIETIRGSYQAFDFSAGIGHTGILGKSYPYIKKTYTQKLNLSFSSTSAKVKQISLSPRLVSTSKAPIDKVECVPTELFRRISMGKPQPGEKIISPAYAKLGDSCRLPADISFGAFGPLECVKNSWVSKDLASDTVASRAYRYLINRYNSMPVSAPNLLLRIDPEAGNWKSEVVGGIVAGAKLWGTSKEGDKPILGYISERGEYVTENLLLDGITENKEDGERNKAAAARGGGQAGSHGQYFDFIFSDVSSNGYGFYQVGAHEYTHFAQQVLSNNRTGAVEREFWIDEGCATFVGTGMGAVLNLPQNQRTELLVNLSRQKDKMPLKFFSRGSQSSYADPRINEVYDTGFLACEALVALKGIDAIESVYLELANSTSNYDIALKKVYGTDLDTILPILQRYITSVRAGKPLTLQQLEAAYNGAKS</sequence>
<protein>
    <submittedName>
        <fullName evidence="1">Unannotated protein</fullName>
    </submittedName>
</protein>
<reference evidence="1" key="1">
    <citation type="submission" date="2020-05" db="EMBL/GenBank/DDBJ databases">
        <authorList>
            <person name="Chiriac C."/>
            <person name="Salcher M."/>
            <person name="Ghai R."/>
            <person name="Kavagutti S V."/>
        </authorList>
    </citation>
    <scope>NUCLEOTIDE SEQUENCE</scope>
</reference>
<gene>
    <name evidence="1" type="ORF">UFOPK1440_00818</name>
</gene>
<proteinExistence type="predicted"/>
<organism evidence="1">
    <name type="scientific">freshwater metagenome</name>
    <dbReference type="NCBI Taxonomy" id="449393"/>
    <lineage>
        <taxon>unclassified sequences</taxon>
        <taxon>metagenomes</taxon>
        <taxon>ecological metagenomes</taxon>
    </lineage>
</organism>
<name>A0A6J6C873_9ZZZZ</name>
<dbReference type="AlphaFoldDB" id="A0A6J6C873"/>